<dbReference type="NCBIfam" id="TIGR00977">
    <property type="entry name" value="citramal_synth"/>
    <property type="match status" value="1"/>
</dbReference>
<evidence type="ECO:0000256" key="9">
    <source>
        <dbReference type="NCBIfam" id="TIGR00977"/>
    </source>
</evidence>
<gene>
    <name evidence="12" type="ORF">MiSe_63370</name>
</gene>
<dbReference type="PANTHER" id="PTHR43538:SF1">
    <property type="entry name" value="(R)-CITRAMALATE SYNTHASE"/>
    <property type="match status" value="1"/>
</dbReference>
<keyword evidence="5" id="KW-0412">Isoleucine biosynthesis</keyword>
<dbReference type="EMBL" id="BLAY01000125">
    <property type="protein sequence ID" value="GET41525.1"/>
    <property type="molecule type" value="Genomic_DNA"/>
</dbReference>
<reference evidence="12" key="1">
    <citation type="submission" date="2019-10" db="EMBL/GenBank/DDBJ databases">
        <title>Draft genome sequece of Microseira wollei NIES-4236.</title>
        <authorList>
            <person name="Yamaguchi H."/>
            <person name="Suzuki S."/>
            <person name="Kawachi M."/>
        </authorList>
    </citation>
    <scope>NUCLEOTIDE SEQUENCE</scope>
    <source>
        <strain evidence="12">NIES-4236</strain>
    </source>
</reference>
<protein>
    <recommendedName>
        <fullName evidence="9">Citramalate synthase</fullName>
        <ecNumber evidence="9">2.3.3.21</ecNumber>
    </recommendedName>
</protein>
<name>A0AAV3XI00_9CYAN</name>
<evidence type="ECO:0000256" key="4">
    <source>
        <dbReference type="ARBA" id="ARBA00022605"/>
    </source>
</evidence>
<dbReference type="SUPFAM" id="SSF110921">
    <property type="entry name" value="2-isopropylmalate synthase LeuA, allosteric (dimerisation) domain"/>
    <property type="match status" value="1"/>
</dbReference>
<keyword evidence="6 10" id="KW-0808">Transferase</keyword>
<dbReference type="GO" id="GO:0009097">
    <property type="term" value="P:isoleucine biosynthetic process"/>
    <property type="evidence" value="ECO:0007669"/>
    <property type="project" value="UniProtKB-UniRule"/>
</dbReference>
<dbReference type="GO" id="GO:0003852">
    <property type="term" value="F:2-isopropylmalate synthase activity"/>
    <property type="evidence" value="ECO:0007669"/>
    <property type="project" value="InterPro"/>
</dbReference>
<keyword evidence="4" id="KW-0028">Amino-acid biosynthesis</keyword>
<dbReference type="EC" id="2.3.3.21" evidence="9"/>
<comment type="similarity">
    <text evidence="2 10">Belongs to the alpha-IPM synthase/homocitrate synthase family.</text>
</comment>
<evidence type="ECO:0000256" key="7">
    <source>
        <dbReference type="ARBA" id="ARBA00023304"/>
    </source>
</evidence>
<dbReference type="Gene3D" id="3.20.20.70">
    <property type="entry name" value="Aldolase class I"/>
    <property type="match status" value="1"/>
</dbReference>
<dbReference type="Proteomes" id="UP001050975">
    <property type="component" value="Unassembled WGS sequence"/>
</dbReference>
<dbReference type="Pfam" id="PF00682">
    <property type="entry name" value="HMGL-like"/>
    <property type="match status" value="1"/>
</dbReference>
<proteinExistence type="inferred from homology"/>
<dbReference type="InterPro" id="IPR054691">
    <property type="entry name" value="LeuA/HCS_post-cat"/>
</dbReference>
<evidence type="ECO:0000256" key="1">
    <source>
        <dbReference type="ARBA" id="ARBA00004743"/>
    </source>
</evidence>
<evidence type="ECO:0000313" key="12">
    <source>
        <dbReference type="EMBL" id="GET41525.1"/>
    </source>
</evidence>
<comment type="catalytic activity">
    <reaction evidence="8">
        <text>pyruvate + acetyl-CoA + H2O = (3R)-citramalate + CoA + H(+)</text>
        <dbReference type="Rhea" id="RHEA:19045"/>
        <dbReference type="ChEBI" id="CHEBI:15361"/>
        <dbReference type="ChEBI" id="CHEBI:15377"/>
        <dbReference type="ChEBI" id="CHEBI:15378"/>
        <dbReference type="ChEBI" id="CHEBI:30934"/>
        <dbReference type="ChEBI" id="CHEBI:57287"/>
        <dbReference type="ChEBI" id="CHEBI:57288"/>
        <dbReference type="EC" id="2.3.3.21"/>
    </reaction>
</comment>
<dbReference type="PROSITE" id="PS00815">
    <property type="entry name" value="AIPM_HOMOCIT_SYNTH_1"/>
    <property type="match status" value="1"/>
</dbReference>
<evidence type="ECO:0000256" key="2">
    <source>
        <dbReference type="ARBA" id="ARBA00006154"/>
    </source>
</evidence>
<dbReference type="InterPro" id="IPR005675">
    <property type="entry name" value="Citramal_synthase"/>
</dbReference>
<dbReference type="PROSITE" id="PS50991">
    <property type="entry name" value="PYR_CT"/>
    <property type="match status" value="1"/>
</dbReference>
<sequence>MPKAGSAKPLSRYPYSYLPMTTEASNRIWIYDTTLRDGAQREGISLSIEDKLRIARQLDALGIPFIEGGWPGANPKDVQFFWKLQEQPLAQAEVVAFCSTRRPHVKAAEDSLIQALLAAGTRWVTIFGKSWDLHVTEGLKTSLDENLAMIADTIEYLRSQGRRAIYDAEHWFDGYKQNPDYALKTLQAALRAGAEWLVLCDTNGGTLPQEIAQIVRAVAKALEREAIGQSQIQLGIHTHNDADTAVANAIAAVMEGANMVQGTINGYGERCGNANLCSLIPNLQLKLGYCCIGEEQMVNLTQISRCVSEVVNLAPNDSAPFVGLSAFAHKGGIHVSAVERNPLTYEHIQPETVGNTRRIVISEQAGLSNILVKARSFGIDLDKQNPACRQILERLKVLENQGYQFEGAEASFELLMREALGGRQQFFTLKGFQVHCDIVPCKGESDSVPYALATIKVSVNGKDILEAAEGNGPVAALDAALRKALIKFYPVIAEFELTDYKVRILDGNTGTSAKTRVLIESSNGDQRWTTVGVSTNILEASYQAVVEGLEYGLMLHSAALAPLNAARLP</sequence>
<evidence type="ECO:0000256" key="3">
    <source>
        <dbReference type="ARBA" id="ARBA00022490"/>
    </source>
</evidence>
<dbReference type="Gene3D" id="1.10.238.260">
    <property type="match status" value="1"/>
</dbReference>
<dbReference type="GO" id="GO:0043714">
    <property type="term" value="F:(R)-citramalate synthase activity"/>
    <property type="evidence" value="ECO:0007669"/>
    <property type="project" value="UniProtKB-UniRule"/>
</dbReference>
<dbReference type="InterPro" id="IPR002034">
    <property type="entry name" value="AIPM/Hcit_synth_CS"/>
</dbReference>
<evidence type="ECO:0000259" key="11">
    <source>
        <dbReference type="PROSITE" id="PS50991"/>
    </source>
</evidence>
<evidence type="ECO:0000256" key="10">
    <source>
        <dbReference type="RuleBase" id="RU003523"/>
    </source>
</evidence>
<keyword evidence="3" id="KW-0963">Cytoplasm</keyword>
<keyword evidence="13" id="KW-1185">Reference proteome</keyword>
<feature type="domain" description="Pyruvate carboxyltransferase" evidence="11">
    <location>
        <begin position="28"/>
        <end position="304"/>
    </location>
</feature>
<evidence type="ECO:0000313" key="13">
    <source>
        <dbReference type="Proteomes" id="UP001050975"/>
    </source>
</evidence>
<evidence type="ECO:0000256" key="8">
    <source>
        <dbReference type="ARBA" id="ARBA00048263"/>
    </source>
</evidence>
<dbReference type="AlphaFoldDB" id="A0AAV3XI00"/>
<evidence type="ECO:0000256" key="6">
    <source>
        <dbReference type="ARBA" id="ARBA00022679"/>
    </source>
</evidence>
<dbReference type="InterPro" id="IPR013785">
    <property type="entry name" value="Aldolase_TIM"/>
</dbReference>
<dbReference type="Pfam" id="PF08502">
    <property type="entry name" value="LeuA_dimer"/>
    <property type="match status" value="1"/>
</dbReference>
<comment type="caution">
    <text evidence="12">The sequence shown here is derived from an EMBL/GenBank/DDBJ whole genome shotgun (WGS) entry which is preliminary data.</text>
</comment>
<evidence type="ECO:0000256" key="5">
    <source>
        <dbReference type="ARBA" id="ARBA00022624"/>
    </source>
</evidence>
<dbReference type="CDD" id="cd07941">
    <property type="entry name" value="DRE_TIM_LeuA3"/>
    <property type="match status" value="1"/>
</dbReference>
<dbReference type="InterPro" id="IPR036230">
    <property type="entry name" value="LeuA_allosteric_dom_sf"/>
</dbReference>
<keyword evidence="7" id="KW-0100">Branched-chain amino acid biosynthesis</keyword>
<dbReference type="SUPFAM" id="SSF51569">
    <property type="entry name" value="Aldolase"/>
    <property type="match status" value="1"/>
</dbReference>
<comment type="pathway">
    <text evidence="1">Amino-acid biosynthesis; L-isoleucine biosynthesis; 2-oxobutanoate from pyruvate: step 1/3.</text>
</comment>
<dbReference type="GO" id="GO:0009098">
    <property type="term" value="P:L-leucine biosynthetic process"/>
    <property type="evidence" value="ECO:0007669"/>
    <property type="project" value="InterPro"/>
</dbReference>
<accession>A0AAV3XI00</accession>
<dbReference type="PANTHER" id="PTHR43538">
    <property type="entry name" value="ALPHA-IPM SYNTHASE/HOMOCITRATE SYNTHASE"/>
    <property type="match status" value="1"/>
</dbReference>
<organism evidence="12 13">
    <name type="scientific">Microseira wollei NIES-4236</name>
    <dbReference type="NCBI Taxonomy" id="2530354"/>
    <lineage>
        <taxon>Bacteria</taxon>
        <taxon>Bacillati</taxon>
        <taxon>Cyanobacteriota</taxon>
        <taxon>Cyanophyceae</taxon>
        <taxon>Oscillatoriophycideae</taxon>
        <taxon>Aerosakkonematales</taxon>
        <taxon>Aerosakkonemataceae</taxon>
        <taxon>Microseira</taxon>
    </lineage>
</organism>
<dbReference type="InterPro" id="IPR000891">
    <property type="entry name" value="PYR_CT"/>
</dbReference>
<dbReference type="Gene3D" id="3.30.160.270">
    <property type="match status" value="1"/>
</dbReference>
<dbReference type="SMART" id="SM00917">
    <property type="entry name" value="LeuA_dimer"/>
    <property type="match status" value="1"/>
</dbReference>
<dbReference type="Pfam" id="PF22617">
    <property type="entry name" value="HCS_D2"/>
    <property type="match status" value="1"/>
</dbReference>
<dbReference type="InterPro" id="IPR013709">
    <property type="entry name" value="2-isopropylmalate_synth_dimer"/>
</dbReference>